<dbReference type="InterPro" id="IPR001279">
    <property type="entry name" value="Metallo-B-lactamas"/>
</dbReference>
<dbReference type="InterPro" id="IPR052533">
    <property type="entry name" value="WalJ/YycJ-like"/>
</dbReference>
<dbReference type="AlphaFoldDB" id="A0A4Z0D8Z1"/>
<protein>
    <submittedName>
        <fullName evidence="2">MBL fold metallo-hydrolase</fullName>
    </submittedName>
</protein>
<dbReference type="RefSeq" id="WP_135270244.1">
    <property type="nucleotide sequence ID" value="NZ_SRIB01000002.1"/>
</dbReference>
<reference evidence="2 3" key="1">
    <citation type="submission" date="2019-03" db="EMBL/GenBank/DDBJ databases">
        <title>Draft genome sequence data and analysis of a Fermenting Bacterium, Soehngenia longevitae strain 1933PT, isolated from petroleum reservoir in Azerbaijan.</title>
        <authorList>
            <person name="Grouzdev D.S."/>
            <person name="Bidzhieva S.K."/>
            <person name="Sokolova D.S."/>
            <person name="Tourova T.P."/>
            <person name="Poltaraus A.B."/>
            <person name="Nazina T.N."/>
        </authorList>
    </citation>
    <scope>NUCLEOTIDE SEQUENCE [LARGE SCALE GENOMIC DNA]</scope>
    <source>
        <strain evidence="2 3">1933P</strain>
    </source>
</reference>
<feature type="domain" description="Metallo-beta-lactamase" evidence="1">
    <location>
        <begin position="13"/>
        <end position="193"/>
    </location>
</feature>
<evidence type="ECO:0000313" key="2">
    <source>
        <dbReference type="EMBL" id="TFZ41323.1"/>
    </source>
</evidence>
<proteinExistence type="predicted"/>
<dbReference type="EMBL" id="SRIB01000002">
    <property type="protein sequence ID" value="TFZ41323.1"/>
    <property type="molecule type" value="Genomic_DNA"/>
</dbReference>
<dbReference type="OrthoDB" id="9781189at2"/>
<dbReference type="SUPFAM" id="SSF56281">
    <property type="entry name" value="Metallo-hydrolase/oxidoreductase"/>
    <property type="match status" value="1"/>
</dbReference>
<keyword evidence="3" id="KW-1185">Reference proteome</keyword>
<dbReference type="PANTHER" id="PTHR47619:SF1">
    <property type="entry name" value="EXODEOXYRIBONUCLEASE WALJ"/>
    <property type="match status" value="1"/>
</dbReference>
<dbReference type="Pfam" id="PF12706">
    <property type="entry name" value="Lactamase_B_2"/>
    <property type="match status" value="1"/>
</dbReference>
<dbReference type="Gene3D" id="3.60.15.10">
    <property type="entry name" value="Ribonuclease Z/Hydroxyacylglutathione hydrolase-like"/>
    <property type="match status" value="1"/>
</dbReference>
<comment type="caution">
    <text evidence="2">The sequence shown here is derived from an EMBL/GenBank/DDBJ whole genome shotgun (WGS) entry which is preliminary data.</text>
</comment>
<evidence type="ECO:0000313" key="3">
    <source>
        <dbReference type="Proteomes" id="UP000298381"/>
    </source>
</evidence>
<keyword evidence="2" id="KW-0378">Hydrolase</keyword>
<dbReference type="Proteomes" id="UP000298381">
    <property type="component" value="Unassembled WGS sequence"/>
</dbReference>
<name>A0A4Z0D8Z1_9FIRM</name>
<sequence>MSFSFCSLSSGSSGNCQYIETKNAKILVDAGFTGKRVIELLNNIDVDPKEIDAILVTHEHIDHAKGVGILSRKYNIPIYANEKTWIAMEPIIKTVKSENIKIINANKNFEIKDILVHPFNVSHDALDPLGYLLFNEMKKITILTDTGCVNEGIKSKIRGSHLFFIEANHDVEMLRNGSYPIYLKERILSQKGHLSNDACLEILNEVLVGENERVLLAHLSKENNLPQLAYKIIHDGLKRSGYDVDKEVNIYLTNRDNHTEIFHI</sequence>
<accession>A0A4Z0D8Z1</accession>
<evidence type="ECO:0000259" key="1">
    <source>
        <dbReference type="SMART" id="SM00849"/>
    </source>
</evidence>
<dbReference type="InterPro" id="IPR036866">
    <property type="entry name" value="RibonucZ/Hydroxyglut_hydro"/>
</dbReference>
<dbReference type="PANTHER" id="PTHR47619">
    <property type="entry name" value="METALLO-HYDROLASE YYCJ-RELATED"/>
    <property type="match status" value="1"/>
</dbReference>
<dbReference type="SMART" id="SM00849">
    <property type="entry name" value="Lactamase_B"/>
    <property type="match status" value="1"/>
</dbReference>
<gene>
    <name evidence="2" type="ORF">E4100_01735</name>
</gene>
<organism evidence="2 3">
    <name type="scientific">Soehngenia longivitae</name>
    <dbReference type="NCBI Taxonomy" id="2562294"/>
    <lineage>
        <taxon>Bacteria</taxon>
        <taxon>Bacillati</taxon>
        <taxon>Bacillota</taxon>
        <taxon>Tissierellia</taxon>
        <taxon>Tissierellales</taxon>
        <taxon>Tissierellaceae</taxon>
        <taxon>Soehngenia</taxon>
    </lineage>
</organism>
<dbReference type="GO" id="GO:0016787">
    <property type="term" value="F:hydrolase activity"/>
    <property type="evidence" value="ECO:0007669"/>
    <property type="project" value="UniProtKB-KW"/>
</dbReference>